<gene>
    <name evidence="2" type="ORF">PR048_024423</name>
</gene>
<dbReference type="SUPFAM" id="SSF53300">
    <property type="entry name" value="vWA-like"/>
    <property type="match status" value="1"/>
</dbReference>
<comment type="caution">
    <text evidence="2">The sequence shown here is derived from an EMBL/GenBank/DDBJ whole genome shotgun (WGS) entry which is preliminary data.</text>
</comment>
<feature type="non-terminal residue" evidence="2">
    <location>
        <position position="539"/>
    </location>
</feature>
<accession>A0ABQ9GNK1</accession>
<dbReference type="InterPro" id="IPR002035">
    <property type="entry name" value="VWF_A"/>
</dbReference>
<organism evidence="2 3">
    <name type="scientific">Dryococelus australis</name>
    <dbReference type="NCBI Taxonomy" id="614101"/>
    <lineage>
        <taxon>Eukaryota</taxon>
        <taxon>Metazoa</taxon>
        <taxon>Ecdysozoa</taxon>
        <taxon>Arthropoda</taxon>
        <taxon>Hexapoda</taxon>
        <taxon>Insecta</taxon>
        <taxon>Pterygota</taxon>
        <taxon>Neoptera</taxon>
        <taxon>Polyneoptera</taxon>
        <taxon>Phasmatodea</taxon>
        <taxon>Verophasmatodea</taxon>
        <taxon>Anareolatae</taxon>
        <taxon>Phasmatidae</taxon>
        <taxon>Eurycanthinae</taxon>
        <taxon>Dryococelus</taxon>
    </lineage>
</organism>
<evidence type="ECO:0000259" key="1">
    <source>
        <dbReference type="PROSITE" id="PS50234"/>
    </source>
</evidence>
<reference evidence="2 3" key="1">
    <citation type="submission" date="2023-02" db="EMBL/GenBank/DDBJ databases">
        <title>LHISI_Scaffold_Assembly.</title>
        <authorList>
            <person name="Stuart O.P."/>
            <person name="Cleave R."/>
            <person name="Magrath M.J.L."/>
            <person name="Mikheyev A.S."/>
        </authorList>
    </citation>
    <scope>NUCLEOTIDE SEQUENCE [LARGE SCALE GENOMIC DNA]</scope>
    <source>
        <strain evidence="2">Daus_M_001</strain>
        <tissue evidence="2">Leg muscle</tissue>
    </source>
</reference>
<dbReference type="PANTHER" id="PTHR10338:SF108">
    <property type="entry name" value="INTER-ALPHA-TRYPSIN INHIBITOR HEAVY CHAIN H4-LIKE PROTEIN"/>
    <property type="match status" value="1"/>
</dbReference>
<name>A0ABQ9GNK1_9NEOP</name>
<sequence length="539" mass="60087">MSKVKQRNVFYCSARNSNRFTVSVNIEPLKKVNFKLTYEELLKRQMSFYTHAINIDPGQIVHDMSVEVYINESSPIKNLQVPVLRESNEIDPQAYSAEDPYAVIEVTSPNTVCVRWAPTEKQQMELKAEGVKGQLVVRYDLDRAAYPEQILVNEGYFVHFFSPEELAPLPKHVIFVIDVSGSMQGRKIEQVRNAMTRILSDLSPADFFSFITFSTDVKVWDLEHPFAVQHSNRFDETLDETVLKISSVVAGTSDNINKAKEFVSHLESYASTNIHGALMKALHVAQLGREITYGESEPMIIFLTDGDANVGESNPDRIVASVSEENVGGVSIFSLAFGDYADLDFLKKLSLKNSGFARKIYEASDAALQLQDFYRQISSPLLVNISFVYTENQVEEASLSTTKFNTLFRGSELVVAGKLNSNSVTCAVKARGVNGTYTSDCSPTIFLEDIHNNSTPSSMERLWGYLTIQQLLEKETTGSGNSSAIHERALNLALRVSVSCTSPKVLNSTLVGAIPHNFKFPKQHTIMLELCLVLLCVLT</sequence>
<dbReference type="Proteomes" id="UP001159363">
    <property type="component" value="Chromosome 9"/>
</dbReference>
<dbReference type="PROSITE" id="PS50234">
    <property type="entry name" value="VWFA"/>
    <property type="match status" value="1"/>
</dbReference>
<dbReference type="PANTHER" id="PTHR10338">
    <property type="entry name" value="INTER-ALPHA-TRYPSIN INHIBITOR HEAVY CHAIN FAMILY MEMBER"/>
    <property type="match status" value="1"/>
</dbReference>
<keyword evidence="3" id="KW-1185">Reference proteome</keyword>
<dbReference type="Pfam" id="PF00092">
    <property type="entry name" value="VWA"/>
    <property type="match status" value="1"/>
</dbReference>
<dbReference type="SMART" id="SM00327">
    <property type="entry name" value="VWA"/>
    <property type="match status" value="1"/>
</dbReference>
<dbReference type="InterPro" id="IPR036465">
    <property type="entry name" value="vWFA_dom_sf"/>
</dbReference>
<feature type="domain" description="VWFA" evidence="1">
    <location>
        <begin position="172"/>
        <end position="377"/>
    </location>
</feature>
<protein>
    <recommendedName>
        <fullName evidence="1">VWFA domain-containing protein</fullName>
    </recommendedName>
</protein>
<proteinExistence type="predicted"/>
<dbReference type="InterPro" id="IPR050934">
    <property type="entry name" value="ITIH"/>
</dbReference>
<dbReference type="EMBL" id="JARBHB010000010">
    <property type="protein sequence ID" value="KAJ8873605.1"/>
    <property type="molecule type" value="Genomic_DNA"/>
</dbReference>
<evidence type="ECO:0000313" key="3">
    <source>
        <dbReference type="Proteomes" id="UP001159363"/>
    </source>
</evidence>
<dbReference type="Gene3D" id="3.40.50.410">
    <property type="entry name" value="von Willebrand factor, type A domain"/>
    <property type="match status" value="1"/>
</dbReference>
<evidence type="ECO:0000313" key="2">
    <source>
        <dbReference type="EMBL" id="KAJ8873605.1"/>
    </source>
</evidence>